<evidence type="ECO:0000256" key="2">
    <source>
        <dbReference type="ARBA" id="ARBA00022741"/>
    </source>
</evidence>
<dbReference type="InterPro" id="IPR011009">
    <property type="entry name" value="Kinase-like_dom_sf"/>
</dbReference>
<sequence length="331" mass="37432">MEGGHSLLESMLCDEDAEPTDLPISLLKSITNDFADAQQIGCGGFAVVYKGLLENGAVVAVKKLSNSISMDENRYIQEVRCLMRVKHRNIVRFLGYCANTQGKMLDFGGRFVMADVRERLLCFEFVPNGTLKDYITDASSGLEWRKRYQIIKGICEGLHYLHEMRIVHLDLKPSNILLDDDMVPKIADFGISRFFDQGQSWVTATKLAGTPGYLAPKAYTRKITFKLDMYSVGVIIIETLTGQKGYSSVENVLESWRNRLKTSSAMDTVLGQIRVCFEISMDCMEFNPEKRPMTKRIIELLKQTECSDEFSETDVQVWLTLILSPIICDSL</sequence>
<dbReference type="Gene3D" id="3.30.200.20">
    <property type="entry name" value="Phosphorylase Kinase, domain 1"/>
    <property type="match status" value="1"/>
</dbReference>
<evidence type="ECO:0000256" key="3">
    <source>
        <dbReference type="ARBA" id="ARBA00022777"/>
    </source>
</evidence>
<dbReference type="PROSITE" id="PS00107">
    <property type="entry name" value="PROTEIN_KINASE_ATP"/>
    <property type="match status" value="1"/>
</dbReference>
<protein>
    <recommendedName>
        <fullName evidence="7">Protein kinase domain-containing protein</fullName>
    </recommendedName>
</protein>
<proteinExistence type="inferred from homology"/>
<accession>A0A835EYT6</accession>
<dbReference type="GO" id="GO:0005524">
    <property type="term" value="F:ATP binding"/>
    <property type="evidence" value="ECO:0007669"/>
    <property type="project" value="UniProtKB-UniRule"/>
</dbReference>
<dbReference type="FunFam" id="1.10.510.10:FF:000870">
    <property type="entry name" value="OSJNBa0016N04.16-like protein"/>
    <property type="match status" value="1"/>
</dbReference>
<evidence type="ECO:0000256" key="1">
    <source>
        <dbReference type="ARBA" id="ARBA00022679"/>
    </source>
</evidence>
<evidence type="ECO:0000313" key="9">
    <source>
        <dbReference type="Proteomes" id="UP000636709"/>
    </source>
</evidence>
<dbReference type="InterPro" id="IPR017441">
    <property type="entry name" value="Protein_kinase_ATP_BS"/>
</dbReference>
<dbReference type="Gene3D" id="1.10.510.10">
    <property type="entry name" value="Transferase(Phosphotransferase) domain 1"/>
    <property type="match status" value="1"/>
</dbReference>
<feature type="domain" description="Protein kinase" evidence="7">
    <location>
        <begin position="34"/>
        <end position="311"/>
    </location>
</feature>
<evidence type="ECO:0000313" key="8">
    <source>
        <dbReference type="EMBL" id="KAF8723244.1"/>
    </source>
</evidence>
<dbReference type="FunFam" id="3.30.200.20:FF:000465">
    <property type="entry name" value="Cysteine-rich receptor-like protein kinase 6"/>
    <property type="match status" value="1"/>
</dbReference>
<dbReference type="EMBL" id="JACEFO010001668">
    <property type="protein sequence ID" value="KAF8723244.1"/>
    <property type="molecule type" value="Genomic_DNA"/>
</dbReference>
<keyword evidence="6" id="KW-0723">Serine/threonine-protein kinase</keyword>
<dbReference type="PROSITE" id="PS00108">
    <property type="entry name" value="PROTEIN_KINASE_ST"/>
    <property type="match status" value="1"/>
</dbReference>
<dbReference type="PANTHER" id="PTHR45707:SF80">
    <property type="entry name" value="PROTEIN KINASE DOMAIN-CONTAINING PROTEIN"/>
    <property type="match status" value="1"/>
</dbReference>
<dbReference type="SMART" id="SM00220">
    <property type="entry name" value="S_TKc"/>
    <property type="match status" value="1"/>
</dbReference>
<reference evidence="8" key="1">
    <citation type="submission" date="2020-07" db="EMBL/GenBank/DDBJ databases">
        <title>Genome sequence and genetic diversity analysis of an under-domesticated orphan crop, white fonio (Digitaria exilis).</title>
        <authorList>
            <person name="Bennetzen J.L."/>
            <person name="Chen S."/>
            <person name="Ma X."/>
            <person name="Wang X."/>
            <person name="Yssel A.E.J."/>
            <person name="Chaluvadi S.R."/>
            <person name="Johnson M."/>
            <person name="Gangashetty P."/>
            <person name="Hamidou F."/>
            <person name="Sanogo M.D."/>
            <person name="Zwaenepoel A."/>
            <person name="Wallace J."/>
            <person name="Van De Peer Y."/>
            <person name="Van Deynze A."/>
        </authorList>
    </citation>
    <scope>NUCLEOTIDE SEQUENCE</scope>
    <source>
        <tissue evidence="8">Leaves</tissue>
    </source>
</reference>
<evidence type="ECO:0000256" key="5">
    <source>
        <dbReference type="PROSITE-ProRule" id="PRU10141"/>
    </source>
</evidence>
<organism evidence="8 9">
    <name type="scientific">Digitaria exilis</name>
    <dbReference type="NCBI Taxonomy" id="1010633"/>
    <lineage>
        <taxon>Eukaryota</taxon>
        <taxon>Viridiplantae</taxon>
        <taxon>Streptophyta</taxon>
        <taxon>Embryophyta</taxon>
        <taxon>Tracheophyta</taxon>
        <taxon>Spermatophyta</taxon>
        <taxon>Magnoliopsida</taxon>
        <taxon>Liliopsida</taxon>
        <taxon>Poales</taxon>
        <taxon>Poaceae</taxon>
        <taxon>PACMAD clade</taxon>
        <taxon>Panicoideae</taxon>
        <taxon>Panicodae</taxon>
        <taxon>Paniceae</taxon>
        <taxon>Anthephorinae</taxon>
        <taxon>Digitaria</taxon>
    </lineage>
</organism>
<evidence type="ECO:0000256" key="6">
    <source>
        <dbReference type="RuleBase" id="RU000304"/>
    </source>
</evidence>
<keyword evidence="4 5" id="KW-0067">ATP-binding</keyword>
<keyword evidence="3" id="KW-0418">Kinase</keyword>
<dbReference type="AlphaFoldDB" id="A0A835EYT6"/>
<dbReference type="PANTHER" id="PTHR45707">
    <property type="entry name" value="C2 CALCIUM/LIPID-BINDING PLANT PHOSPHORIBOSYLTRANSFERASE FAMILY PROTEIN"/>
    <property type="match status" value="1"/>
</dbReference>
<keyword evidence="2 5" id="KW-0547">Nucleotide-binding</keyword>
<dbReference type="PROSITE" id="PS50011">
    <property type="entry name" value="PROTEIN_KINASE_DOM"/>
    <property type="match status" value="1"/>
</dbReference>
<dbReference type="Pfam" id="PF00069">
    <property type="entry name" value="Pkinase"/>
    <property type="match status" value="1"/>
</dbReference>
<dbReference type="InterPro" id="IPR008271">
    <property type="entry name" value="Ser/Thr_kinase_AS"/>
</dbReference>
<gene>
    <name evidence="8" type="ORF">HU200_021759</name>
</gene>
<dbReference type="InterPro" id="IPR000719">
    <property type="entry name" value="Prot_kinase_dom"/>
</dbReference>
<keyword evidence="9" id="KW-1185">Reference proteome</keyword>
<evidence type="ECO:0000256" key="4">
    <source>
        <dbReference type="ARBA" id="ARBA00022840"/>
    </source>
</evidence>
<dbReference type="SUPFAM" id="SSF56112">
    <property type="entry name" value="Protein kinase-like (PK-like)"/>
    <property type="match status" value="1"/>
</dbReference>
<evidence type="ECO:0000259" key="7">
    <source>
        <dbReference type="PROSITE" id="PS50011"/>
    </source>
</evidence>
<dbReference type="OrthoDB" id="679259at2759"/>
<dbReference type="PIRSF" id="PIRSF000654">
    <property type="entry name" value="Integrin-linked_kinase"/>
    <property type="match status" value="1"/>
</dbReference>
<name>A0A835EYT6_9POAL</name>
<dbReference type="Proteomes" id="UP000636709">
    <property type="component" value="Unassembled WGS sequence"/>
</dbReference>
<comment type="caution">
    <text evidence="8">The sequence shown here is derived from an EMBL/GenBank/DDBJ whole genome shotgun (WGS) entry which is preliminary data.</text>
</comment>
<comment type="similarity">
    <text evidence="6">Belongs to the protein kinase superfamily.</text>
</comment>
<feature type="binding site" evidence="5">
    <location>
        <position position="63"/>
    </location>
    <ligand>
        <name>ATP</name>
        <dbReference type="ChEBI" id="CHEBI:30616"/>
    </ligand>
</feature>
<keyword evidence="1" id="KW-0808">Transferase</keyword>
<dbReference type="GO" id="GO:0004674">
    <property type="term" value="F:protein serine/threonine kinase activity"/>
    <property type="evidence" value="ECO:0007669"/>
    <property type="project" value="UniProtKB-KW"/>
</dbReference>